<dbReference type="EMBL" id="BAABNP010000024">
    <property type="protein sequence ID" value="GAA5342394.1"/>
    <property type="molecule type" value="Genomic_DNA"/>
</dbReference>
<dbReference type="InterPro" id="IPR050446">
    <property type="entry name" value="FAD-oxidoreductase/Apoptosis"/>
</dbReference>
<evidence type="ECO:0000256" key="4">
    <source>
        <dbReference type="ARBA" id="ARBA00023002"/>
    </source>
</evidence>
<dbReference type="PRINTS" id="PR00469">
    <property type="entry name" value="PNDRDTASEII"/>
</dbReference>
<feature type="region of interest" description="Disordered" evidence="5">
    <location>
        <begin position="398"/>
        <end position="423"/>
    </location>
</feature>
<dbReference type="Gene3D" id="3.50.50.60">
    <property type="entry name" value="FAD/NAD(P)-binding domain"/>
    <property type="match status" value="2"/>
</dbReference>
<evidence type="ECO:0000256" key="2">
    <source>
        <dbReference type="ARBA" id="ARBA00022630"/>
    </source>
</evidence>
<dbReference type="PRINTS" id="PR00368">
    <property type="entry name" value="FADPNR"/>
</dbReference>
<keyword evidence="4" id="KW-0560">Oxidoreductase</keyword>
<feature type="domain" description="Reductase C-terminal" evidence="7">
    <location>
        <begin position="332"/>
        <end position="400"/>
    </location>
</feature>
<dbReference type="PANTHER" id="PTHR43557">
    <property type="entry name" value="APOPTOSIS-INDUCING FACTOR 1"/>
    <property type="match status" value="1"/>
</dbReference>
<reference evidence="8 9" key="1">
    <citation type="submission" date="2024-02" db="EMBL/GenBank/DDBJ databases">
        <title>Characterization of antibiotic resistant novel bacterial strains and their environmental applications.</title>
        <authorList>
            <person name="Manzoor S."/>
            <person name="Abbas S."/>
            <person name="Arshad M."/>
            <person name="Li W.J."/>
            <person name="Ahmed I."/>
        </authorList>
    </citation>
    <scope>NUCLEOTIDE SEQUENCE [LARGE SCALE GENOMIC DNA]</scope>
    <source>
        <strain evidence="8 9">KACC 15558</strain>
    </source>
</reference>
<dbReference type="Pfam" id="PF14759">
    <property type="entry name" value="Reductase_C"/>
    <property type="match status" value="1"/>
</dbReference>
<dbReference type="InterPro" id="IPR016156">
    <property type="entry name" value="FAD/NAD-linked_Rdtase_dimer_sf"/>
</dbReference>
<keyword evidence="9" id="KW-1185">Reference proteome</keyword>
<dbReference type="InterPro" id="IPR028202">
    <property type="entry name" value="Reductase_C"/>
</dbReference>
<dbReference type="Gene3D" id="3.30.390.30">
    <property type="match status" value="1"/>
</dbReference>
<accession>A0ABP9U7N5</accession>
<dbReference type="InterPro" id="IPR036188">
    <property type="entry name" value="FAD/NAD-bd_sf"/>
</dbReference>
<dbReference type="Pfam" id="PF07992">
    <property type="entry name" value="Pyr_redox_2"/>
    <property type="match status" value="1"/>
</dbReference>
<gene>
    <name evidence="8" type="ORF">KACC15558_34350</name>
</gene>
<comment type="caution">
    <text evidence="8">The sequence shown here is derived from an EMBL/GenBank/DDBJ whole genome shotgun (WGS) entry which is preliminary data.</text>
</comment>
<dbReference type="PANTHER" id="PTHR43557:SF2">
    <property type="entry name" value="RIESKE DOMAIN-CONTAINING PROTEIN-RELATED"/>
    <property type="match status" value="1"/>
</dbReference>
<evidence type="ECO:0000256" key="5">
    <source>
        <dbReference type="SAM" id="MobiDB-lite"/>
    </source>
</evidence>
<dbReference type="SUPFAM" id="SSF55424">
    <property type="entry name" value="FAD/NAD-linked reductases, dimerisation (C-terminal) domain"/>
    <property type="match status" value="1"/>
</dbReference>
<sequence>MRPRTGQHVVVVGGGLAGTRTVAALRDAGFDGRLTVIDRDPECDHDRPPLSKGFLTGTRSEADIRLPGAAELDADRRLTTEVTGLSVRERALRLGGGAWCGFDGLVIATGLRARPLPGLVRVPTIRSIHDARRLRAALHGHTGRLVVIGGGFIGTEIAASARELGWQVVLVARESHPLARALGPAMGRFVTDLHRQHGVDVRDGQAAHEVADTADGYQVRLTGGESIEADLVVAAIGAIPNTEWLDDTEVLTDDGIHTDPHLRALDRTGAPSPGIVAAGDVARSPHHLFPTESIRVEHWSNATEHAKTAAATLLADLTGSAPAKRDAAVPSFWSDQYDQKILAVGLPHLADHAAVVEGHPSEGRFLIAYTREGQTVGAAGVGTTRSLARYRRAIATATQRENPHQTSTHSGGPRAVATMQEDA</sequence>
<organism evidence="8 9">
    <name type="scientific">Brevibacterium ammoniilyticum</name>
    <dbReference type="NCBI Taxonomy" id="1046555"/>
    <lineage>
        <taxon>Bacteria</taxon>
        <taxon>Bacillati</taxon>
        <taxon>Actinomycetota</taxon>
        <taxon>Actinomycetes</taxon>
        <taxon>Micrococcales</taxon>
        <taxon>Brevibacteriaceae</taxon>
        <taxon>Brevibacterium</taxon>
    </lineage>
</organism>
<protein>
    <submittedName>
        <fullName evidence="8">FAD/NAD(P)-binding oxidoreductase</fullName>
    </submittedName>
</protein>
<keyword evidence="3" id="KW-0274">FAD</keyword>
<feature type="compositionally biased region" description="Polar residues" evidence="5">
    <location>
        <begin position="398"/>
        <end position="410"/>
    </location>
</feature>
<proteinExistence type="predicted"/>
<evidence type="ECO:0000256" key="1">
    <source>
        <dbReference type="ARBA" id="ARBA00001974"/>
    </source>
</evidence>
<name>A0ABP9U7N5_9MICO</name>
<keyword evidence="2" id="KW-0285">Flavoprotein</keyword>
<evidence type="ECO:0000259" key="7">
    <source>
        <dbReference type="Pfam" id="PF14759"/>
    </source>
</evidence>
<evidence type="ECO:0000313" key="9">
    <source>
        <dbReference type="Proteomes" id="UP001498935"/>
    </source>
</evidence>
<dbReference type="Proteomes" id="UP001498935">
    <property type="component" value="Unassembled WGS sequence"/>
</dbReference>
<dbReference type="InterPro" id="IPR023753">
    <property type="entry name" value="FAD/NAD-binding_dom"/>
</dbReference>
<evidence type="ECO:0000313" key="8">
    <source>
        <dbReference type="EMBL" id="GAA5342394.1"/>
    </source>
</evidence>
<comment type="cofactor">
    <cofactor evidence="1">
        <name>FAD</name>
        <dbReference type="ChEBI" id="CHEBI:57692"/>
    </cofactor>
</comment>
<feature type="domain" description="FAD/NAD(P)-binding" evidence="6">
    <location>
        <begin position="8"/>
        <end position="306"/>
    </location>
</feature>
<dbReference type="SUPFAM" id="SSF51905">
    <property type="entry name" value="FAD/NAD(P)-binding domain"/>
    <property type="match status" value="1"/>
</dbReference>
<dbReference type="RefSeq" id="WP_342039112.1">
    <property type="nucleotide sequence ID" value="NZ_BAABBK010000025.1"/>
</dbReference>
<evidence type="ECO:0000256" key="3">
    <source>
        <dbReference type="ARBA" id="ARBA00022827"/>
    </source>
</evidence>
<evidence type="ECO:0000259" key="6">
    <source>
        <dbReference type="Pfam" id="PF07992"/>
    </source>
</evidence>